<keyword evidence="2" id="KW-1185">Reference proteome</keyword>
<evidence type="ECO:0000313" key="2">
    <source>
        <dbReference type="Proteomes" id="UP000595692"/>
    </source>
</evidence>
<dbReference type="Proteomes" id="UP000595692">
    <property type="component" value="Segment"/>
</dbReference>
<reference evidence="1 2" key="1">
    <citation type="submission" date="2020-11" db="EMBL/GenBank/DDBJ databases">
        <authorList>
            <person name="Joergensen J.B."/>
            <person name="Djurhuus A.M."/>
            <person name="Carstens A.B."/>
            <person name="Kot W."/>
            <person name="Neve H."/>
            <person name="Morris C.E."/>
            <person name="Hansen L.H."/>
        </authorList>
    </citation>
    <scope>NUCLEOTIDE SEQUENCE [LARGE SCALE GENOMIC DNA]</scope>
</reference>
<dbReference type="EMBL" id="MW286266">
    <property type="protein sequence ID" value="QQO90798.1"/>
    <property type="molecule type" value="Genomic_DNA"/>
</dbReference>
<accession>A0A7T8IWC1</accession>
<evidence type="ECO:0000313" key="1">
    <source>
        <dbReference type="EMBL" id="QQO90798.1"/>
    </source>
</evidence>
<organism evidence="1 2">
    <name type="scientific">Pseudomonas phage Bertil</name>
    <dbReference type="NCBI Taxonomy" id="2801385"/>
    <lineage>
        <taxon>Viruses</taxon>
        <taxon>Duplodnaviria</taxon>
        <taxon>Heunggongvirae</taxon>
        <taxon>Uroviricota</taxon>
        <taxon>Caudoviricetes</taxon>
        <taxon>Autographivirales</taxon>
        <taxon>Autoscriptoviridae</taxon>
        <taxon>Bertilvirus</taxon>
        <taxon>Bertilvirus bertil</taxon>
    </lineage>
</organism>
<protein>
    <submittedName>
        <fullName evidence="1">Uncharacterized protein</fullName>
    </submittedName>
</protein>
<proteinExistence type="predicted"/>
<name>A0A7T8IWC1_9CAUD</name>
<sequence length="58" mass="7021">MSVKPEKVEFTRRQLDYLERMFPEFVGGEQTTHAQYLLHSGKRQVVLHIRQQLQKDHR</sequence>